<feature type="transmembrane region" description="Helical" evidence="7">
    <location>
        <begin position="246"/>
        <end position="265"/>
    </location>
</feature>
<reference evidence="9" key="1">
    <citation type="submission" date="2015-10" db="EMBL/GenBank/DDBJ databases">
        <authorList>
            <person name="Gilbert D.G."/>
        </authorList>
    </citation>
    <scope>NUCLEOTIDE SEQUENCE</scope>
</reference>
<dbReference type="GO" id="GO:0005886">
    <property type="term" value="C:plasma membrane"/>
    <property type="evidence" value="ECO:0007669"/>
    <property type="project" value="UniProtKB-SubCell"/>
</dbReference>
<evidence type="ECO:0000256" key="4">
    <source>
        <dbReference type="ARBA" id="ARBA00022692"/>
    </source>
</evidence>
<dbReference type="GO" id="GO:0055085">
    <property type="term" value="P:transmembrane transport"/>
    <property type="evidence" value="ECO:0007669"/>
    <property type="project" value="InterPro"/>
</dbReference>
<accession>A0A160V9S5</accession>
<gene>
    <name evidence="9" type="ORF">MGWOODY_Clf1892</name>
</gene>
<dbReference type="CDD" id="cd06261">
    <property type="entry name" value="TM_PBP2"/>
    <property type="match status" value="1"/>
</dbReference>
<dbReference type="Gene3D" id="1.10.3720.10">
    <property type="entry name" value="MetI-like"/>
    <property type="match status" value="1"/>
</dbReference>
<feature type="transmembrane region" description="Helical" evidence="7">
    <location>
        <begin position="192"/>
        <end position="225"/>
    </location>
</feature>
<feature type="transmembrane region" description="Helical" evidence="7">
    <location>
        <begin position="316"/>
        <end position="338"/>
    </location>
</feature>
<evidence type="ECO:0000256" key="5">
    <source>
        <dbReference type="ARBA" id="ARBA00022989"/>
    </source>
</evidence>
<sequence length="354" mass="38153">MAESTDLTLPRRPWERIFRAIVYGRLTKAIVGRRRPVLIIPVIVLTSVVVAGITAPWIAPHHPTRGDLRARLAPPVWGGEQISLKVVVEGQLDIGAGHRQITLDDARKIQEDAVVGGELGIVTRAGGSTKYLLGTDHLGRDILTRIIYGARISLIMAVLTLLVGGSIGVTAGLVAGWYGGWIDELVMRTVDIILALPIILIALVLVVSLGSSFQLIIVILAIAIWPLFSRVTRGEVLRVKDMDYVALARVSGASTLRLMFVHILPGVTNSVIVVATLLVGVIILLEAALSFLGAGVPPPTPAWGSMLAEGRDRIAVAWWISALPGIAIFLTVLSLNLFGDWLRDALDPKLRHLE</sequence>
<dbReference type="InterPro" id="IPR035906">
    <property type="entry name" value="MetI-like_sf"/>
</dbReference>
<feature type="transmembrane region" description="Helical" evidence="7">
    <location>
        <begin position="271"/>
        <end position="296"/>
    </location>
</feature>
<keyword evidence="2" id="KW-0813">Transport</keyword>
<dbReference type="Pfam" id="PF00528">
    <property type="entry name" value="BPD_transp_1"/>
    <property type="match status" value="1"/>
</dbReference>
<evidence type="ECO:0000256" key="6">
    <source>
        <dbReference type="ARBA" id="ARBA00023136"/>
    </source>
</evidence>
<name>A0A160V9S5_9ZZZZ</name>
<dbReference type="PROSITE" id="PS50928">
    <property type="entry name" value="ABC_TM1"/>
    <property type="match status" value="1"/>
</dbReference>
<evidence type="ECO:0000256" key="3">
    <source>
        <dbReference type="ARBA" id="ARBA00022475"/>
    </source>
</evidence>
<dbReference type="EMBL" id="FAXA01000307">
    <property type="protein sequence ID" value="CUV02769.1"/>
    <property type="molecule type" value="Genomic_DNA"/>
</dbReference>
<proteinExistence type="predicted"/>
<dbReference type="AlphaFoldDB" id="A0A160V9S5"/>
<feature type="transmembrane region" description="Helical" evidence="7">
    <location>
        <begin position="38"/>
        <end position="59"/>
    </location>
</feature>
<dbReference type="PANTHER" id="PTHR43386">
    <property type="entry name" value="OLIGOPEPTIDE TRANSPORT SYSTEM PERMEASE PROTEIN APPC"/>
    <property type="match status" value="1"/>
</dbReference>
<keyword evidence="6 7" id="KW-0472">Membrane</keyword>
<evidence type="ECO:0000256" key="7">
    <source>
        <dbReference type="SAM" id="Phobius"/>
    </source>
</evidence>
<evidence type="ECO:0000313" key="9">
    <source>
        <dbReference type="EMBL" id="CUV02769.1"/>
    </source>
</evidence>
<keyword evidence="5 7" id="KW-1133">Transmembrane helix</keyword>
<evidence type="ECO:0000256" key="2">
    <source>
        <dbReference type="ARBA" id="ARBA00022448"/>
    </source>
</evidence>
<dbReference type="InterPro" id="IPR000515">
    <property type="entry name" value="MetI-like"/>
</dbReference>
<feature type="domain" description="ABC transmembrane type-1" evidence="8">
    <location>
        <begin position="150"/>
        <end position="339"/>
    </location>
</feature>
<dbReference type="PANTHER" id="PTHR43386:SF25">
    <property type="entry name" value="PEPTIDE ABC TRANSPORTER PERMEASE PROTEIN"/>
    <property type="match status" value="1"/>
</dbReference>
<feature type="transmembrane region" description="Helical" evidence="7">
    <location>
        <begin position="154"/>
        <end position="180"/>
    </location>
</feature>
<keyword evidence="3" id="KW-1003">Cell membrane</keyword>
<keyword evidence="4 7" id="KW-0812">Transmembrane</keyword>
<evidence type="ECO:0000256" key="1">
    <source>
        <dbReference type="ARBA" id="ARBA00004651"/>
    </source>
</evidence>
<organism evidence="9">
    <name type="scientific">hydrothermal vent metagenome</name>
    <dbReference type="NCBI Taxonomy" id="652676"/>
    <lineage>
        <taxon>unclassified sequences</taxon>
        <taxon>metagenomes</taxon>
        <taxon>ecological metagenomes</taxon>
    </lineage>
</organism>
<dbReference type="SUPFAM" id="SSF161098">
    <property type="entry name" value="MetI-like"/>
    <property type="match status" value="1"/>
</dbReference>
<comment type="subcellular location">
    <subcellularLocation>
        <location evidence="1">Cell membrane</location>
        <topology evidence="1">Multi-pass membrane protein</topology>
    </subcellularLocation>
</comment>
<evidence type="ECO:0000259" key="8">
    <source>
        <dbReference type="PROSITE" id="PS50928"/>
    </source>
</evidence>
<dbReference type="InterPro" id="IPR050366">
    <property type="entry name" value="BP-dependent_transpt_permease"/>
</dbReference>
<protein>
    <submittedName>
        <fullName evidence="9">Dipeptide transport system permease protein DppC (TC 3.A.1.5.2)</fullName>
    </submittedName>
</protein>